<evidence type="ECO:0000256" key="1">
    <source>
        <dbReference type="ARBA" id="ARBA00009336"/>
    </source>
</evidence>
<dbReference type="eggNOG" id="KOG2091">
    <property type="taxonomic scope" value="Eukaryota"/>
</dbReference>
<dbReference type="AlphaFoldDB" id="A0D9K2"/>
<dbReference type="HOGENOM" id="CLU_035132_2_0_1"/>
<dbReference type="InterPro" id="IPR001223">
    <property type="entry name" value="Glyco_hydro18_cat"/>
</dbReference>
<feature type="transmembrane region" description="Helical" evidence="3">
    <location>
        <begin position="6"/>
        <end position="23"/>
    </location>
</feature>
<dbReference type="SUPFAM" id="SSF51445">
    <property type="entry name" value="(Trans)glycosidases"/>
    <property type="match status" value="1"/>
</dbReference>
<dbReference type="OrthoDB" id="10254444at2759"/>
<comment type="similarity">
    <text evidence="1">Belongs to the glycosyl hydrolase 18 family.</text>
</comment>
<accession>A0D9K2</accession>
<dbReference type="Proteomes" id="UP000000600">
    <property type="component" value="Unassembled WGS sequence"/>
</dbReference>
<dbReference type="CDD" id="cd02876">
    <property type="entry name" value="GH18_SI-CLP"/>
    <property type="match status" value="1"/>
</dbReference>
<dbReference type="EMBL" id="CT868341">
    <property type="protein sequence ID" value="CAK79719.1"/>
    <property type="molecule type" value="Genomic_DNA"/>
</dbReference>
<evidence type="ECO:0000259" key="4">
    <source>
        <dbReference type="PROSITE" id="PS51910"/>
    </source>
</evidence>
<dbReference type="InterPro" id="IPR017853">
    <property type="entry name" value="GH"/>
</dbReference>
<dbReference type="GO" id="GO:0012505">
    <property type="term" value="C:endomembrane system"/>
    <property type="evidence" value="ECO:0000318"/>
    <property type="project" value="GO_Central"/>
</dbReference>
<gene>
    <name evidence="5" type="ORF">GSPATT00014649001</name>
</gene>
<dbReference type="Gene3D" id="3.20.20.80">
    <property type="entry name" value="Glycosidases"/>
    <property type="match status" value="1"/>
</dbReference>
<dbReference type="GO" id="GO:0008061">
    <property type="term" value="F:chitin binding"/>
    <property type="evidence" value="ECO:0007669"/>
    <property type="project" value="InterPro"/>
</dbReference>
<dbReference type="PANTHER" id="PTHR46066:SF2">
    <property type="entry name" value="CHITINASE DOMAIN-CONTAINING PROTEIN 1"/>
    <property type="match status" value="1"/>
</dbReference>
<dbReference type="SMART" id="SM00636">
    <property type="entry name" value="Glyco_18"/>
    <property type="match status" value="1"/>
</dbReference>
<name>A0D9K2_PARTE</name>
<keyword evidence="3" id="KW-0472">Membrane</keyword>
<evidence type="ECO:0000256" key="3">
    <source>
        <dbReference type="SAM" id="Phobius"/>
    </source>
</evidence>
<dbReference type="GO" id="GO:0070492">
    <property type="term" value="F:oligosaccharide binding"/>
    <property type="evidence" value="ECO:0000318"/>
    <property type="project" value="GO_Central"/>
</dbReference>
<dbReference type="STRING" id="5888.A0D9K2"/>
<dbReference type="OMA" id="YSINERI"/>
<reference evidence="5 6" key="1">
    <citation type="journal article" date="2006" name="Nature">
        <title>Global trends of whole-genome duplications revealed by the ciliate Paramecium tetraurelia.</title>
        <authorList>
            <consortium name="Genoscope"/>
            <person name="Aury J.-M."/>
            <person name="Jaillon O."/>
            <person name="Duret L."/>
            <person name="Noel B."/>
            <person name="Jubin C."/>
            <person name="Porcel B.M."/>
            <person name="Segurens B."/>
            <person name="Daubin V."/>
            <person name="Anthouard V."/>
            <person name="Aiach N."/>
            <person name="Arnaiz O."/>
            <person name="Billaut A."/>
            <person name="Beisson J."/>
            <person name="Blanc I."/>
            <person name="Bouhouche K."/>
            <person name="Camara F."/>
            <person name="Duharcourt S."/>
            <person name="Guigo R."/>
            <person name="Gogendeau D."/>
            <person name="Katinka M."/>
            <person name="Keller A.-M."/>
            <person name="Kissmehl R."/>
            <person name="Klotz C."/>
            <person name="Koll F."/>
            <person name="Le Moue A."/>
            <person name="Lepere C."/>
            <person name="Malinsky S."/>
            <person name="Nowacki M."/>
            <person name="Nowak J.K."/>
            <person name="Plattner H."/>
            <person name="Poulain J."/>
            <person name="Ruiz F."/>
            <person name="Serrano V."/>
            <person name="Zagulski M."/>
            <person name="Dessen P."/>
            <person name="Betermier M."/>
            <person name="Weissenbach J."/>
            <person name="Scarpelli C."/>
            <person name="Schachter V."/>
            <person name="Sperling L."/>
            <person name="Meyer E."/>
            <person name="Cohen J."/>
            <person name="Wincker P."/>
        </authorList>
    </citation>
    <scope>NUCLEOTIDE SEQUENCE [LARGE SCALE GENOMIC DNA]</scope>
    <source>
        <strain evidence="5 6">Stock d4-2</strain>
    </source>
</reference>
<dbReference type="Gene3D" id="3.10.50.10">
    <property type="match status" value="1"/>
</dbReference>
<organism evidence="5 6">
    <name type="scientific">Paramecium tetraurelia</name>
    <dbReference type="NCBI Taxonomy" id="5888"/>
    <lineage>
        <taxon>Eukaryota</taxon>
        <taxon>Sar</taxon>
        <taxon>Alveolata</taxon>
        <taxon>Ciliophora</taxon>
        <taxon>Intramacronucleata</taxon>
        <taxon>Oligohymenophorea</taxon>
        <taxon>Peniculida</taxon>
        <taxon>Parameciidae</taxon>
        <taxon>Paramecium</taxon>
    </lineage>
</organism>
<evidence type="ECO:0000313" key="5">
    <source>
        <dbReference type="EMBL" id="CAK79719.1"/>
    </source>
</evidence>
<feature type="domain" description="GH18" evidence="4">
    <location>
        <begin position="55"/>
        <end position="347"/>
    </location>
</feature>
<dbReference type="GeneID" id="5032901"/>
<sequence>MNTFNIALFGIIGASLLYYIYIIQYTNSVPFQLDEIQEKEQEARKQESGTKNYQIPNFFFITPWNKDGYKLTVKYAQKIDMVSPAWFNIRYNNVIDGRQSVNEQWMQEIVQANPQIAIIPRVQIELQQSSILQQINNPQLLESIINLVQQYQDKFHGIMIDTPYLSYIDALDAYDIVIFLQKLKARLNNKMLVLTLFGIYDPSQYKHSTLKKLFKIADYTLIQTYDYQIQDEEDQILSPYSWIQSNLEHFMIYKEKLLFGLPFYGFKKTERDKTHFIGNELLKLNASNYLTEWDRSSSECRYKNELISISYPCPDFLVQRLDLIKDFRRGYFVWEGGQGIELFYQLL</sequence>
<dbReference type="PANTHER" id="PTHR46066">
    <property type="entry name" value="CHITINASE DOMAIN-CONTAINING PROTEIN 1 FAMILY MEMBER"/>
    <property type="match status" value="1"/>
</dbReference>
<dbReference type="InterPro" id="IPR011583">
    <property type="entry name" value="Chitinase_II/V-like_cat"/>
</dbReference>
<dbReference type="KEGG" id="ptm:GSPATT00014649001"/>
<keyword evidence="3" id="KW-0812">Transmembrane</keyword>
<dbReference type="Pfam" id="PF00704">
    <property type="entry name" value="Glyco_hydro_18"/>
    <property type="match status" value="1"/>
</dbReference>
<evidence type="ECO:0000313" key="6">
    <source>
        <dbReference type="Proteomes" id="UP000000600"/>
    </source>
</evidence>
<protein>
    <recommendedName>
        <fullName evidence="2">Chitinase domain-containing protein 1</fullName>
    </recommendedName>
</protein>
<evidence type="ECO:0000256" key="2">
    <source>
        <dbReference type="ARBA" id="ARBA00040976"/>
    </source>
</evidence>
<keyword evidence="3" id="KW-1133">Transmembrane helix</keyword>
<proteinExistence type="inferred from homology"/>
<dbReference type="GO" id="GO:0005975">
    <property type="term" value="P:carbohydrate metabolic process"/>
    <property type="evidence" value="ECO:0007669"/>
    <property type="project" value="InterPro"/>
</dbReference>
<keyword evidence="6" id="KW-1185">Reference proteome</keyword>
<dbReference type="RefSeq" id="XP_001447116.1">
    <property type="nucleotide sequence ID" value="XM_001447079.1"/>
</dbReference>
<dbReference type="InterPro" id="IPR029070">
    <property type="entry name" value="Chitinase_insertion_sf"/>
</dbReference>
<dbReference type="PROSITE" id="PS51910">
    <property type="entry name" value="GH18_2"/>
    <property type="match status" value="1"/>
</dbReference>
<dbReference type="InParanoid" id="A0D9K2"/>